<dbReference type="Proteomes" id="UP000663207">
    <property type="component" value="Chromosome"/>
</dbReference>
<dbReference type="Pfam" id="PF03190">
    <property type="entry name" value="Thioredox_DsbH"/>
    <property type="match status" value="1"/>
</dbReference>
<dbReference type="EMBL" id="CP071502">
    <property type="protein sequence ID" value="QSX36016.1"/>
    <property type="molecule type" value="Genomic_DNA"/>
</dbReference>
<evidence type="ECO:0000256" key="1">
    <source>
        <dbReference type="SAM" id="SignalP"/>
    </source>
</evidence>
<dbReference type="InterPro" id="IPR004879">
    <property type="entry name" value="Ssp411-like_TRX"/>
</dbReference>
<accession>A0ABX7QWY9</accession>
<dbReference type="RefSeq" id="WP_207379453.1">
    <property type="nucleotide sequence ID" value="NZ_CP071502.1"/>
</dbReference>
<reference evidence="3 4" key="1">
    <citation type="submission" date="2021-03" db="EMBL/GenBank/DDBJ databases">
        <title>Novel species identification of genus Shewanella.</title>
        <authorList>
            <person name="Liu G."/>
            <person name="Zhang Q."/>
        </authorList>
    </citation>
    <scope>NUCLEOTIDE SEQUENCE [LARGE SCALE GENOMIC DNA]</scope>
    <source>
        <strain evidence="3 4">FJAT-52962</strain>
    </source>
</reference>
<dbReference type="PANTHER" id="PTHR42899:SF1">
    <property type="entry name" value="SPERMATOGENESIS-ASSOCIATED PROTEIN 20"/>
    <property type="match status" value="1"/>
</dbReference>
<dbReference type="SUPFAM" id="SSF52833">
    <property type="entry name" value="Thioredoxin-like"/>
    <property type="match status" value="1"/>
</dbReference>
<dbReference type="InterPro" id="IPR024705">
    <property type="entry name" value="Ssp411"/>
</dbReference>
<keyword evidence="4" id="KW-1185">Reference proteome</keyword>
<evidence type="ECO:0000313" key="4">
    <source>
        <dbReference type="Proteomes" id="UP000663207"/>
    </source>
</evidence>
<dbReference type="Gene3D" id="3.40.30.10">
    <property type="entry name" value="Glutaredoxin"/>
    <property type="match status" value="1"/>
</dbReference>
<dbReference type="InterPro" id="IPR012341">
    <property type="entry name" value="6hp_glycosidase-like_sf"/>
</dbReference>
<feature type="signal peptide" evidence="1">
    <location>
        <begin position="1"/>
        <end position="17"/>
    </location>
</feature>
<organism evidence="3 4">
    <name type="scientific">Shewanella sedimentimangrovi</name>
    <dbReference type="NCBI Taxonomy" id="2814293"/>
    <lineage>
        <taxon>Bacteria</taxon>
        <taxon>Pseudomonadati</taxon>
        <taxon>Pseudomonadota</taxon>
        <taxon>Gammaproteobacteria</taxon>
        <taxon>Alteromonadales</taxon>
        <taxon>Shewanellaceae</taxon>
        <taxon>Shewanella</taxon>
    </lineage>
</organism>
<keyword evidence="1" id="KW-0732">Signal</keyword>
<name>A0ABX7QWY9_9GAMM</name>
<protein>
    <submittedName>
        <fullName evidence="3">Thioredoxin domain-containing protein</fullName>
    </submittedName>
</protein>
<proteinExistence type="predicted"/>
<feature type="domain" description="Spermatogenesis-associated protein 20-like TRX" evidence="2">
    <location>
        <begin position="48"/>
        <end position="197"/>
    </location>
</feature>
<dbReference type="SUPFAM" id="SSF48208">
    <property type="entry name" value="Six-hairpin glycosidases"/>
    <property type="match status" value="1"/>
</dbReference>
<evidence type="ECO:0000313" key="3">
    <source>
        <dbReference type="EMBL" id="QSX36016.1"/>
    </source>
</evidence>
<dbReference type="PANTHER" id="PTHR42899">
    <property type="entry name" value="SPERMATOGENESIS-ASSOCIATED PROTEIN 20"/>
    <property type="match status" value="1"/>
</dbReference>
<dbReference type="InterPro" id="IPR008928">
    <property type="entry name" value="6-hairpin_glycosidase_sf"/>
</dbReference>
<feature type="chain" id="PRO_5045502026" evidence="1">
    <location>
        <begin position="18"/>
        <end position="716"/>
    </location>
</feature>
<dbReference type="InterPro" id="IPR036249">
    <property type="entry name" value="Thioredoxin-like_sf"/>
</dbReference>
<dbReference type="Gene3D" id="1.50.10.10">
    <property type="match status" value="1"/>
</dbReference>
<evidence type="ECO:0000259" key="2">
    <source>
        <dbReference type="Pfam" id="PF03190"/>
    </source>
</evidence>
<sequence length="716" mass="80216">MWRWLLAILLLSLPAFAGSDLLQQEKVRHAWFVEQGLLGTNETPAHVNELIWADSPYLLSHALQPVNWREWSQQALNDAREKQQLIFLSIGYATCHWCHVMAGESFSDAGIAELLNSNFLSIKVDREQLPTVDNQYRFAMEVLKGEPGWPLNVILTPAGDIIWIDAYQSREQLQRLLSALAQRWQSKPEALTKLAKRHSLLLKQHSLGQPGDAGQWPQQVEAVQQRIMTSLAADTGPRFLHETWLLAMASDAMQGDKEQERRLFDQLDKTLASPVYDVIDGGFHRYAEDANRQQPHFEKMLYTQALMASVLAKAWSLSAEPRYKNAFWQTLAWVDQYLYTNGGYASAMSAVSSAGEGSYYRFADIEAQELVSKGFLSNSMASTGRLLWLDPLLPGWPNLSLLQQARDIRKQDPIPPIDTKVILSWNALYLNALLDAYWATGELSLAQKAEQLGKVLQQNFVTPSGLMRIGFENRTSIVAGVEDRAWFALALLQLAQLNRSRGDLGTAEKRQRYAYALLREGGWLEEVRDGELPAAAAAAYRALNLAAELAPDEGFRQQANDLAKRLAAEPAGLLSQYSLLRAVQESKPDSPKGLRTFAGGHGSIWAERLGKDIKLNVRMDDGWHINAHGAEARKLIGTEVLSPASHWILTYPEPHWRRLGFTNETLALYEGDSAILLSCKPEQICREGEILKVKLQACSDKLCLLPQTLSLWAPAS</sequence>
<gene>
    <name evidence="3" type="ORF">JYB85_11780</name>
</gene>